<dbReference type="RefSeq" id="WP_090595411.1">
    <property type="nucleotide sequence ID" value="NZ_LT629688.1"/>
</dbReference>
<dbReference type="Pfam" id="PF00561">
    <property type="entry name" value="Abhydrolase_1"/>
    <property type="match status" value="1"/>
</dbReference>
<reference evidence="2 3" key="1">
    <citation type="submission" date="2016-10" db="EMBL/GenBank/DDBJ databases">
        <authorList>
            <person name="de Groot N.N."/>
        </authorList>
    </citation>
    <scope>NUCLEOTIDE SEQUENCE [LARGE SCALE GENOMIC DNA]</scope>
    <source>
        <strain evidence="2 3">MON 2.2</strain>
    </source>
</reference>
<dbReference type="SUPFAM" id="SSF53474">
    <property type="entry name" value="alpha/beta-Hydrolases"/>
    <property type="match status" value="1"/>
</dbReference>
<evidence type="ECO:0000313" key="2">
    <source>
        <dbReference type="EMBL" id="SDE50617.1"/>
    </source>
</evidence>
<dbReference type="EMBL" id="LT629688">
    <property type="protein sequence ID" value="SDE50617.1"/>
    <property type="molecule type" value="Genomic_DNA"/>
</dbReference>
<accession>A0A1G7DGH9</accession>
<organism evidence="2 3">
    <name type="scientific">Auraticoccus monumenti</name>
    <dbReference type="NCBI Taxonomy" id="675864"/>
    <lineage>
        <taxon>Bacteria</taxon>
        <taxon>Bacillati</taxon>
        <taxon>Actinomycetota</taxon>
        <taxon>Actinomycetes</taxon>
        <taxon>Propionibacteriales</taxon>
        <taxon>Propionibacteriaceae</taxon>
        <taxon>Auraticoccus</taxon>
    </lineage>
</organism>
<dbReference type="PANTHER" id="PTHR43689">
    <property type="entry name" value="HYDROLASE"/>
    <property type="match status" value="1"/>
</dbReference>
<name>A0A1G7DGH9_9ACTN</name>
<dbReference type="GO" id="GO:0003824">
    <property type="term" value="F:catalytic activity"/>
    <property type="evidence" value="ECO:0007669"/>
    <property type="project" value="UniProtKB-ARBA"/>
</dbReference>
<dbReference type="AlphaFoldDB" id="A0A1G7DGH9"/>
<evidence type="ECO:0000313" key="3">
    <source>
        <dbReference type="Proteomes" id="UP000198546"/>
    </source>
</evidence>
<dbReference type="STRING" id="675864.SAMN04489747_3595"/>
<proteinExistence type="predicted"/>
<gene>
    <name evidence="2" type="ORF">SAMN04489747_3595</name>
</gene>
<dbReference type="InterPro" id="IPR029058">
    <property type="entry name" value="AB_hydrolase_fold"/>
</dbReference>
<dbReference type="Proteomes" id="UP000198546">
    <property type="component" value="Chromosome i"/>
</dbReference>
<dbReference type="InterPro" id="IPR000073">
    <property type="entry name" value="AB_hydrolase_1"/>
</dbReference>
<evidence type="ECO:0000259" key="1">
    <source>
        <dbReference type="Pfam" id="PF00561"/>
    </source>
</evidence>
<sequence>MTSGRLLPPGASSLSVPLGGGLVRTLHAGVPGPRPPLVLVHGGGTDAAALSWYRALPALAVDREVWALDLPGFGATTGIAPLGRPEAMADLVARWMGGLGLAPAVAVGVSMGGDVVLNLALRSPRLLRGLVLVAPGGLVGSVGRPLVHRAAWAFSRLPDPVLLRLAAAANRFSRTALRAMVHDPATVPAEVVEEFVRVAREPRSAEGYLRYNQSTLGPGGMTNQLLGRVGRVELPALFVHGQRDRLVPVEGSRSAVRRMPHARLVELPDVGHWAQLEAHERFVHEVRRFLAELAELPEPEATDGQPTSE</sequence>
<feature type="domain" description="AB hydrolase-1" evidence="1">
    <location>
        <begin position="35"/>
        <end position="277"/>
    </location>
</feature>
<dbReference type="Gene3D" id="3.40.50.1820">
    <property type="entry name" value="alpha/beta hydrolase"/>
    <property type="match status" value="1"/>
</dbReference>
<dbReference type="PRINTS" id="PR00111">
    <property type="entry name" value="ABHYDROLASE"/>
</dbReference>
<protein>
    <submittedName>
        <fullName evidence="2">Pimeloyl-ACP methyl ester carboxylesterase</fullName>
    </submittedName>
</protein>
<dbReference type="OrthoDB" id="4481859at2"/>
<dbReference type="PANTHER" id="PTHR43689:SF8">
    <property type="entry name" value="ALPHA_BETA-HYDROLASES SUPERFAMILY PROTEIN"/>
    <property type="match status" value="1"/>
</dbReference>
<keyword evidence="3" id="KW-1185">Reference proteome</keyword>